<dbReference type="VEuPathDB" id="FungiDB:YALI1_E28790g"/>
<name>A0A1D8NJT6_YARLL</name>
<dbReference type="AlphaFoldDB" id="A0A1D8NJT6"/>
<dbReference type="GeneID" id="94583719"/>
<accession>A0A1D8NJT6</accession>
<gene>
    <name evidence="1" type="ORF">YALI1_E28790g</name>
</gene>
<proteinExistence type="predicted"/>
<dbReference type="RefSeq" id="XP_068139219.1">
    <property type="nucleotide sequence ID" value="XM_068283118.1"/>
</dbReference>
<reference evidence="1 2" key="1">
    <citation type="journal article" date="2016" name="PLoS ONE">
        <title>Sequence Assembly of Yarrowia lipolytica Strain W29/CLIB89 Shows Transposable Element Diversity.</title>
        <authorList>
            <person name="Magnan C."/>
            <person name="Yu J."/>
            <person name="Chang I."/>
            <person name="Jahn E."/>
            <person name="Kanomata Y."/>
            <person name="Wu J."/>
            <person name="Zeller M."/>
            <person name="Oakes M."/>
            <person name="Baldi P."/>
            <person name="Sandmeyer S."/>
        </authorList>
    </citation>
    <scope>NUCLEOTIDE SEQUENCE [LARGE SCALE GENOMIC DNA]</scope>
    <source>
        <strain evidence="2">CLIB89(W29)</strain>
    </source>
</reference>
<dbReference type="EMBL" id="CP017557">
    <property type="protein sequence ID" value="AOW05897.1"/>
    <property type="molecule type" value="Genomic_DNA"/>
</dbReference>
<evidence type="ECO:0000313" key="1">
    <source>
        <dbReference type="EMBL" id="AOW05897.1"/>
    </source>
</evidence>
<organism evidence="1 2">
    <name type="scientific">Yarrowia lipolytica</name>
    <name type="common">Candida lipolytica</name>
    <dbReference type="NCBI Taxonomy" id="4952"/>
    <lineage>
        <taxon>Eukaryota</taxon>
        <taxon>Fungi</taxon>
        <taxon>Dikarya</taxon>
        <taxon>Ascomycota</taxon>
        <taxon>Saccharomycotina</taxon>
        <taxon>Dipodascomycetes</taxon>
        <taxon>Dipodascales</taxon>
        <taxon>Dipodascales incertae sedis</taxon>
        <taxon>Yarrowia</taxon>
    </lineage>
</organism>
<protein>
    <submittedName>
        <fullName evidence="1">Uncharacterized protein</fullName>
    </submittedName>
</protein>
<dbReference type="Proteomes" id="UP000182444">
    <property type="component" value="Chromosome 1E"/>
</dbReference>
<evidence type="ECO:0000313" key="2">
    <source>
        <dbReference type="Proteomes" id="UP000182444"/>
    </source>
</evidence>
<sequence length="95" mass="10369">MVAICCDTLLSCSAAFSHIHPPARSTCGLGRCSNTVIWFNMSLLALHRHNGLAWRSSGCGSRVISVLNSALWRGGVSHKRVLKTTLMCNWVGKKE</sequence>